<organism evidence="8">
    <name type="scientific">bioreactor metagenome</name>
    <dbReference type="NCBI Taxonomy" id="1076179"/>
    <lineage>
        <taxon>unclassified sequences</taxon>
        <taxon>metagenomes</taxon>
        <taxon>ecological metagenomes</taxon>
    </lineage>
</organism>
<dbReference type="GO" id="GO:0006281">
    <property type="term" value="P:DNA repair"/>
    <property type="evidence" value="ECO:0007669"/>
    <property type="project" value="UniProtKB-KW"/>
</dbReference>
<accession>A0A645DRJ3</accession>
<dbReference type="GO" id="GO:0006310">
    <property type="term" value="P:DNA recombination"/>
    <property type="evidence" value="ECO:0007669"/>
    <property type="project" value="InterPro"/>
</dbReference>
<comment type="caution">
    <text evidence="8">The sequence shown here is derived from an EMBL/GenBank/DDBJ whole genome shotgun (WGS) entry which is preliminary data.</text>
</comment>
<keyword evidence="3" id="KW-0547">Nucleotide-binding</keyword>
<dbReference type="AlphaFoldDB" id="A0A645DRJ3"/>
<keyword evidence="5" id="KW-0067">ATP-binding</keyword>
<reference evidence="8" key="1">
    <citation type="submission" date="2019-08" db="EMBL/GenBank/DDBJ databases">
        <authorList>
            <person name="Kucharzyk K."/>
            <person name="Murdoch R.W."/>
            <person name="Higgins S."/>
            <person name="Loffler F."/>
        </authorList>
    </citation>
    <scope>NUCLEOTIDE SEQUENCE</scope>
</reference>
<comment type="similarity">
    <text evidence="1">Belongs to the RecN family.</text>
</comment>
<dbReference type="GO" id="GO:0005524">
    <property type="term" value="F:ATP binding"/>
    <property type="evidence" value="ECO:0007669"/>
    <property type="project" value="UniProtKB-KW"/>
</dbReference>
<dbReference type="GO" id="GO:0043590">
    <property type="term" value="C:bacterial nucleoid"/>
    <property type="evidence" value="ECO:0007669"/>
    <property type="project" value="TreeGrafter"/>
</dbReference>
<gene>
    <name evidence="8" type="primary">recN_38</name>
    <name evidence="8" type="ORF">SDC9_139228</name>
</gene>
<keyword evidence="6" id="KW-0234">DNA repair</keyword>
<evidence type="ECO:0000313" key="8">
    <source>
        <dbReference type="EMBL" id="MPM92094.1"/>
    </source>
</evidence>
<evidence type="ECO:0000256" key="1">
    <source>
        <dbReference type="ARBA" id="ARBA00009441"/>
    </source>
</evidence>
<dbReference type="InterPro" id="IPR004604">
    <property type="entry name" value="DNA_recomb/repair_RecN"/>
</dbReference>
<evidence type="ECO:0000256" key="4">
    <source>
        <dbReference type="ARBA" id="ARBA00022763"/>
    </source>
</evidence>
<dbReference type="PANTHER" id="PTHR11059:SF0">
    <property type="entry name" value="DNA REPAIR PROTEIN RECN"/>
    <property type="match status" value="1"/>
</dbReference>
<evidence type="ECO:0000256" key="7">
    <source>
        <dbReference type="ARBA" id="ARBA00033408"/>
    </source>
</evidence>
<dbReference type="InterPro" id="IPR027417">
    <property type="entry name" value="P-loop_NTPase"/>
</dbReference>
<dbReference type="EMBL" id="VSSQ01039082">
    <property type="protein sequence ID" value="MPM92094.1"/>
    <property type="molecule type" value="Genomic_DNA"/>
</dbReference>
<proteinExistence type="inferred from homology"/>
<sequence length="85" mass="9676">MYSISKTHQVFCVTHLPQIACISDVHYQVAKEVINNKTYTSINKLNDKEKAQEIARMIGGTEVTTLTLRHAEEMIALANRKKLDM</sequence>
<protein>
    <recommendedName>
        <fullName evidence="2">DNA repair protein RecN</fullName>
    </recommendedName>
    <alternativeName>
        <fullName evidence="7">Recombination protein N</fullName>
    </alternativeName>
</protein>
<dbReference type="GO" id="GO:0009432">
    <property type="term" value="P:SOS response"/>
    <property type="evidence" value="ECO:0007669"/>
    <property type="project" value="TreeGrafter"/>
</dbReference>
<name>A0A645DRJ3_9ZZZZ</name>
<dbReference type="PANTHER" id="PTHR11059">
    <property type="entry name" value="DNA REPAIR PROTEIN RECN"/>
    <property type="match status" value="1"/>
</dbReference>
<evidence type="ECO:0000256" key="3">
    <source>
        <dbReference type="ARBA" id="ARBA00022741"/>
    </source>
</evidence>
<evidence type="ECO:0000256" key="6">
    <source>
        <dbReference type="ARBA" id="ARBA00023204"/>
    </source>
</evidence>
<evidence type="ECO:0000256" key="2">
    <source>
        <dbReference type="ARBA" id="ARBA00021315"/>
    </source>
</evidence>
<evidence type="ECO:0000256" key="5">
    <source>
        <dbReference type="ARBA" id="ARBA00022840"/>
    </source>
</evidence>
<keyword evidence="4" id="KW-0227">DNA damage</keyword>
<dbReference type="Gene3D" id="3.40.50.300">
    <property type="entry name" value="P-loop containing nucleotide triphosphate hydrolases"/>
    <property type="match status" value="1"/>
</dbReference>